<organism evidence="2 3">
    <name type="scientific">Streptomyces cylindrosporus</name>
    <dbReference type="NCBI Taxonomy" id="2927583"/>
    <lineage>
        <taxon>Bacteria</taxon>
        <taxon>Bacillati</taxon>
        <taxon>Actinomycetota</taxon>
        <taxon>Actinomycetes</taxon>
        <taxon>Kitasatosporales</taxon>
        <taxon>Streptomycetaceae</taxon>
        <taxon>Streptomyces</taxon>
    </lineage>
</organism>
<evidence type="ECO:0000313" key="2">
    <source>
        <dbReference type="EMBL" id="MCI3276433.1"/>
    </source>
</evidence>
<feature type="domain" description="Glycosyltransferase 2-like" evidence="1">
    <location>
        <begin position="62"/>
        <end position="159"/>
    </location>
</feature>
<dbReference type="InterPro" id="IPR029044">
    <property type="entry name" value="Nucleotide-diphossugar_trans"/>
</dbReference>
<dbReference type="PANTHER" id="PTHR43630:SF2">
    <property type="entry name" value="GLYCOSYLTRANSFERASE"/>
    <property type="match status" value="1"/>
</dbReference>
<evidence type="ECO:0000313" key="3">
    <source>
        <dbReference type="Proteomes" id="UP001165269"/>
    </source>
</evidence>
<dbReference type="PANTHER" id="PTHR43630">
    <property type="entry name" value="POLY-BETA-1,6-N-ACETYL-D-GLUCOSAMINE SYNTHASE"/>
    <property type="match status" value="1"/>
</dbReference>
<dbReference type="Gene3D" id="3.90.550.10">
    <property type="entry name" value="Spore Coat Polysaccharide Biosynthesis Protein SpsA, Chain A"/>
    <property type="match status" value="1"/>
</dbReference>
<dbReference type="EC" id="2.4.-.-" evidence="2"/>
<dbReference type="Proteomes" id="UP001165269">
    <property type="component" value="Unassembled WGS sequence"/>
</dbReference>
<sequence>MKLSQLLGLLQVPGAVPTSRFASDLALIASVSPGLAAAPLPSTDAAGLAEAYASYRPRPVTAVVLTQDEEERIARCLTALAEDTDRCLLIDSGSADATVERALRARADARIRSAPWADDFSRQRNLAFDEVDEGWLWYVDADEVLAPEHSGRLRRALSVLDFLLGTRDFVVSPVIADQGGPAYTNTQRVLRADGPLRFRGRVHEHPYDAEGRAPERVQVDVRLDHTGYLPEVIERRGKRQLYVRLDQLARAEEPDNPKWVYYEVRDGLDRRTASETELRSAFRRLAEAAGDVVPPGPPGYRTERIVDSWSLLCELALRLGETDALLTYTALLSAAGRTVEATYYRTLFESSRLLGRLSTLVDTIASVEADEQLADRHLMGRLFELQATLALAGGRYEAVLPAYRKAVARSAGHGVKEDFTQLARVLAEAPDATS</sequence>
<gene>
    <name evidence="2" type="ORF">MQP27_35690</name>
</gene>
<proteinExistence type="predicted"/>
<keyword evidence="3" id="KW-1185">Reference proteome</keyword>
<dbReference type="GO" id="GO:0016757">
    <property type="term" value="F:glycosyltransferase activity"/>
    <property type="evidence" value="ECO:0007669"/>
    <property type="project" value="UniProtKB-KW"/>
</dbReference>
<dbReference type="EMBL" id="JALDAY010000012">
    <property type="protein sequence ID" value="MCI3276433.1"/>
    <property type="molecule type" value="Genomic_DNA"/>
</dbReference>
<dbReference type="RefSeq" id="WP_242773027.1">
    <property type="nucleotide sequence ID" value="NZ_JALDAY010000012.1"/>
</dbReference>
<keyword evidence="2" id="KW-0328">Glycosyltransferase</keyword>
<dbReference type="SUPFAM" id="SSF53448">
    <property type="entry name" value="Nucleotide-diphospho-sugar transferases"/>
    <property type="match status" value="1"/>
</dbReference>
<evidence type="ECO:0000259" key="1">
    <source>
        <dbReference type="Pfam" id="PF00535"/>
    </source>
</evidence>
<dbReference type="InterPro" id="IPR001173">
    <property type="entry name" value="Glyco_trans_2-like"/>
</dbReference>
<keyword evidence="2" id="KW-0808">Transferase</keyword>
<reference evidence="2" key="1">
    <citation type="submission" date="2022-03" db="EMBL/GenBank/DDBJ databases">
        <title>Streptomyces 7R015 and 7R016 isolated from Barleria lupulina in Thailand.</title>
        <authorList>
            <person name="Kanchanasin P."/>
            <person name="Phongsopitanun W."/>
            <person name="Tanasupawat S."/>
        </authorList>
    </citation>
    <scope>NUCLEOTIDE SEQUENCE</scope>
    <source>
        <strain evidence="2">7R015</strain>
    </source>
</reference>
<dbReference type="Pfam" id="PF00535">
    <property type="entry name" value="Glycos_transf_2"/>
    <property type="match status" value="1"/>
</dbReference>
<accession>A0ABS9YGQ7</accession>
<comment type="caution">
    <text evidence="2">The sequence shown here is derived from an EMBL/GenBank/DDBJ whole genome shotgun (WGS) entry which is preliminary data.</text>
</comment>
<protein>
    <submittedName>
        <fullName evidence="2">Glycosyltransferase</fullName>
        <ecNumber evidence="2">2.4.-.-</ecNumber>
    </submittedName>
</protein>
<name>A0ABS9YGQ7_9ACTN</name>